<dbReference type="KEGG" id="lck:HN018_15710"/>
<dbReference type="SMART" id="SM00448">
    <property type="entry name" value="REC"/>
    <property type="match status" value="1"/>
</dbReference>
<dbReference type="InterPro" id="IPR050595">
    <property type="entry name" value="Bact_response_regulator"/>
</dbReference>
<dbReference type="SUPFAM" id="SSF52172">
    <property type="entry name" value="CheY-like"/>
    <property type="match status" value="1"/>
</dbReference>
<keyword evidence="5" id="KW-1185">Reference proteome</keyword>
<dbReference type="PROSITE" id="PS50110">
    <property type="entry name" value="RESPONSE_REGULATORY"/>
    <property type="match status" value="1"/>
</dbReference>
<gene>
    <name evidence="4" type="ORF">HN018_15710</name>
</gene>
<feature type="domain" description="Response regulatory" evidence="3">
    <location>
        <begin position="5"/>
        <end position="117"/>
    </location>
</feature>
<dbReference type="RefSeq" id="WP_171833177.1">
    <property type="nucleotide sequence ID" value="NZ_CP053708.1"/>
</dbReference>
<proteinExistence type="predicted"/>
<dbReference type="Proteomes" id="UP000500767">
    <property type="component" value="Chromosome"/>
</dbReference>
<evidence type="ECO:0000313" key="4">
    <source>
        <dbReference type="EMBL" id="QKE91299.1"/>
    </source>
</evidence>
<dbReference type="Pfam" id="PF00072">
    <property type="entry name" value="Response_reg"/>
    <property type="match status" value="1"/>
</dbReference>
<accession>A0A6M8HS07</accession>
<protein>
    <submittedName>
        <fullName evidence="4">Response regulator</fullName>
    </submittedName>
</protein>
<dbReference type="InterPro" id="IPR011006">
    <property type="entry name" value="CheY-like_superfamily"/>
</dbReference>
<dbReference type="GO" id="GO:0000160">
    <property type="term" value="P:phosphorelay signal transduction system"/>
    <property type="evidence" value="ECO:0007669"/>
    <property type="project" value="InterPro"/>
</dbReference>
<dbReference type="PANTHER" id="PTHR44591">
    <property type="entry name" value="STRESS RESPONSE REGULATOR PROTEIN 1"/>
    <property type="match status" value="1"/>
</dbReference>
<evidence type="ECO:0000259" key="3">
    <source>
        <dbReference type="PROSITE" id="PS50110"/>
    </source>
</evidence>
<keyword evidence="1 2" id="KW-0597">Phosphoprotein</keyword>
<organism evidence="4 5">
    <name type="scientific">Lichenicola cladoniae</name>
    <dbReference type="NCBI Taxonomy" id="1484109"/>
    <lineage>
        <taxon>Bacteria</taxon>
        <taxon>Pseudomonadati</taxon>
        <taxon>Pseudomonadota</taxon>
        <taxon>Alphaproteobacteria</taxon>
        <taxon>Acetobacterales</taxon>
        <taxon>Acetobacteraceae</taxon>
        <taxon>Lichenicola</taxon>
    </lineage>
</organism>
<dbReference type="EMBL" id="CP053708">
    <property type="protein sequence ID" value="QKE91299.1"/>
    <property type="molecule type" value="Genomic_DNA"/>
</dbReference>
<sequence length="120" mass="13016">MAARRLLIVEDEFLIRMTLAEVLTDDGFEVLEAGDADEALATLEREPDLAIMLTDIQLPGSIDGRALAARARQTRPDLPVIFMSGRPDPGAANTTLDLHISKPYLPSTMSAAVRRLIGDS</sequence>
<evidence type="ECO:0000256" key="1">
    <source>
        <dbReference type="ARBA" id="ARBA00022553"/>
    </source>
</evidence>
<evidence type="ECO:0000256" key="2">
    <source>
        <dbReference type="PROSITE-ProRule" id="PRU00169"/>
    </source>
</evidence>
<dbReference type="Gene3D" id="3.40.50.2300">
    <property type="match status" value="1"/>
</dbReference>
<dbReference type="PANTHER" id="PTHR44591:SF21">
    <property type="entry name" value="TWO-COMPONENT RESPONSE REGULATOR"/>
    <property type="match status" value="1"/>
</dbReference>
<dbReference type="AlphaFoldDB" id="A0A6M8HS07"/>
<dbReference type="InterPro" id="IPR001789">
    <property type="entry name" value="Sig_transdc_resp-reg_receiver"/>
</dbReference>
<name>A0A6M8HS07_9PROT</name>
<feature type="modified residue" description="4-aspartylphosphate" evidence="2">
    <location>
        <position position="55"/>
    </location>
</feature>
<reference evidence="4 5" key="1">
    <citation type="journal article" date="2014" name="World J. Microbiol. Biotechnol.">
        <title>Biodiversity and physiological characteristics of Antarctic and Arctic lichens-associated bacteria.</title>
        <authorList>
            <person name="Lee Y.M."/>
            <person name="Kim E.H."/>
            <person name="Lee H.K."/>
            <person name="Hong S.G."/>
        </authorList>
    </citation>
    <scope>NUCLEOTIDE SEQUENCE [LARGE SCALE GENOMIC DNA]</scope>
    <source>
        <strain evidence="4 5">PAMC 26569</strain>
    </source>
</reference>
<evidence type="ECO:0000313" key="5">
    <source>
        <dbReference type="Proteomes" id="UP000500767"/>
    </source>
</evidence>